<dbReference type="CDD" id="cd19051">
    <property type="entry name" value="LGIC_TM_cation"/>
    <property type="match status" value="1"/>
</dbReference>
<evidence type="ECO:0000256" key="1">
    <source>
        <dbReference type="ARBA" id="ARBA00004141"/>
    </source>
</evidence>
<evidence type="ECO:0000256" key="5">
    <source>
        <dbReference type="RuleBase" id="RU000687"/>
    </source>
</evidence>
<evidence type="ECO:0000259" key="6">
    <source>
        <dbReference type="Pfam" id="PF02931"/>
    </source>
</evidence>
<evidence type="ECO:0000256" key="2">
    <source>
        <dbReference type="ARBA" id="ARBA00022692"/>
    </source>
</evidence>
<dbReference type="Gene3D" id="2.70.170.10">
    <property type="entry name" value="Neurotransmitter-gated ion-channel ligand-binding domain"/>
    <property type="match status" value="1"/>
</dbReference>
<evidence type="ECO:0000256" key="3">
    <source>
        <dbReference type="ARBA" id="ARBA00022989"/>
    </source>
</evidence>
<dbReference type="AlphaFoldDB" id="A0A815S791"/>
<keyword evidence="4 5" id="KW-0472">Membrane</keyword>
<feature type="domain" description="Neurotransmitter-gated ion-channel transmembrane" evidence="7">
    <location>
        <begin position="305"/>
        <end position="419"/>
    </location>
</feature>
<accession>A0A815S791</accession>
<dbReference type="InterPro" id="IPR006202">
    <property type="entry name" value="Neur_chan_lig-bd"/>
</dbReference>
<keyword evidence="5" id="KW-0407">Ion channel</keyword>
<comment type="subcellular location">
    <subcellularLocation>
        <location evidence="1">Membrane</location>
        <topology evidence="1">Multi-pass membrane protein</topology>
    </subcellularLocation>
</comment>
<dbReference type="GO" id="GO:0016020">
    <property type="term" value="C:membrane"/>
    <property type="evidence" value="ECO:0007669"/>
    <property type="project" value="UniProtKB-SubCell"/>
</dbReference>
<sequence length="540" mass="62839">MIIYAKDYSPVEMNRIRIKKLYSDHLLIRPSTKNVSQTVIALGLGIMEVVGIDPQKQVSINEMKLIRDRFSLLMMIIYAKDYSPVEMNRIRIKKLYSDHLLIRPSTKNVSQTVIALGLGIMEVVGIDPQKQVITLNANFELKWCDGLLHWNSSGQPCIGRKNRSEIFFSPHELWTPDIVAINGPGKIEKDSKSQYPVLVICTGNVRWSYQDRIVSFCEVDVRNFPFDRQYCSIILQSTIFDTSQLKLRSLYKVVRLYNLIRTEWEITHATIEEIDLYNPHHQRNFSTIKINIELVRLSRFYILKIIFPFSIISSLALFSFCLPTDSGEKVALTVSVLLSLSIYLQTISDYVPKTERGFSILTLYSNIVFSFVFLSCIFNIFTIFIYYHEQYSMKHKKLKGKQKPILSNIHESLLEMNKQRWTFLKKRRNIHCKLPEQTDVGGLEVLHDIRYIRQLLMNLLVRQSTADFRYHLFQPKRSLKQIAVLIDRVLFFIYLISMPISTIILFQSSNQPRLPAATNQILDLHKTVTDPIPIFRGCPK</sequence>
<dbReference type="EMBL" id="CAJNOG010002041">
    <property type="protein sequence ID" value="CAF1486373.1"/>
    <property type="molecule type" value="Genomic_DNA"/>
</dbReference>
<dbReference type="GO" id="GO:0004888">
    <property type="term" value="F:transmembrane signaling receptor activity"/>
    <property type="evidence" value="ECO:0007669"/>
    <property type="project" value="InterPro"/>
</dbReference>
<proteinExistence type="inferred from homology"/>
<comment type="caution">
    <text evidence="8">The sequence shown here is derived from an EMBL/GenBank/DDBJ whole genome shotgun (WGS) entry which is preliminary data.</text>
</comment>
<dbReference type="InterPro" id="IPR036734">
    <property type="entry name" value="Neur_chan_lig-bd_sf"/>
</dbReference>
<dbReference type="SUPFAM" id="SSF63712">
    <property type="entry name" value="Nicotinic receptor ligand binding domain-like"/>
    <property type="match status" value="1"/>
</dbReference>
<dbReference type="InterPro" id="IPR036719">
    <property type="entry name" value="Neuro-gated_channel_TM_sf"/>
</dbReference>
<dbReference type="Proteomes" id="UP000663845">
    <property type="component" value="Unassembled WGS sequence"/>
</dbReference>
<feature type="transmembrane region" description="Helical" evidence="5">
    <location>
        <begin position="300"/>
        <end position="318"/>
    </location>
</feature>
<keyword evidence="5" id="KW-0813">Transport</keyword>
<evidence type="ECO:0000259" key="7">
    <source>
        <dbReference type="Pfam" id="PF02932"/>
    </source>
</evidence>
<feature type="domain" description="Neurotransmitter-gated ion-channel ligand-binding" evidence="6">
    <location>
        <begin position="101"/>
        <end position="296"/>
    </location>
</feature>
<gene>
    <name evidence="8" type="ORF">JYZ213_LOCUS42668</name>
</gene>
<feature type="transmembrane region" description="Helical" evidence="5">
    <location>
        <begin position="485"/>
        <end position="506"/>
    </location>
</feature>
<dbReference type="SUPFAM" id="SSF90112">
    <property type="entry name" value="Neurotransmitter-gated ion-channel transmembrane pore"/>
    <property type="match status" value="1"/>
</dbReference>
<keyword evidence="2 5" id="KW-0812">Transmembrane</keyword>
<feature type="transmembrane region" description="Helical" evidence="5">
    <location>
        <begin position="330"/>
        <end position="347"/>
    </location>
</feature>
<name>A0A815S791_9BILA</name>
<reference evidence="8" key="1">
    <citation type="submission" date="2021-02" db="EMBL/GenBank/DDBJ databases">
        <authorList>
            <person name="Nowell W R."/>
        </authorList>
    </citation>
    <scope>NUCLEOTIDE SEQUENCE</scope>
</reference>
<evidence type="ECO:0000313" key="8">
    <source>
        <dbReference type="EMBL" id="CAF1486373.1"/>
    </source>
</evidence>
<dbReference type="InterPro" id="IPR018000">
    <property type="entry name" value="Neurotransmitter_ion_chnl_CS"/>
</dbReference>
<dbReference type="PANTHER" id="PTHR18945">
    <property type="entry name" value="NEUROTRANSMITTER GATED ION CHANNEL"/>
    <property type="match status" value="1"/>
</dbReference>
<evidence type="ECO:0000256" key="4">
    <source>
        <dbReference type="ARBA" id="ARBA00023136"/>
    </source>
</evidence>
<dbReference type="PROSITE" id="PS00236">
    <property type="entry name" value="NEUROTR_ION_CHANNEL"/>
    <property type="match status" value="1"/>
</dbReference>
<keyword evidence="5" id="KW-0406">Ion transport</keyword>
<keyword evidence="3 5" id="KW-1133">Transmembrane helix</keyword>
<dbReference type="GO" id="GO:0005230">
    <property type="term" value="F:extracellular ligand-gated monoatomic ion channel activity"/>
    <property type="evidence" value="ECO:0007669"/>
    <property type="project" value="InterPro"/>
</dbReference>
<dbReference type="InterPro" id="IPR038050">
    <property type="entry name" value="Neuro_actylchol_rec"/>
</dbReference>
<evidence type="ECO:0000313" key="9">
    <source>
        <dbReference type="Proteomes" id="UP000663845"/>
    </source>
</evidence>
<protein>
    <submittedName>
        <fullName evidence="8">Uncharacterized protein</fullName>
    </submittedName>
</protein>
<comment type="similarity">
    <text evidence="5">Belongs to the ligand-gated ion channel (TC 1.A.9) family.</text>
</comment>
<dbReference type="PRINTS" id="PR00252">
    <property type="entry name" value="NRIONCHANNEL"/>
</dbReference>
<dbReference type="InterPro" id="IPR006029">
    <property type="entry name" value="Neurotrans-gated_channel_TM"/>
</dbReference>
<dbReference type="CDD" id="cd18989">
    <property type="entry name" value="LGIC_ECD_cation"/>
    <property type="match status" value="1"/>
</dbReference>
<dbReference type="InterPro" id="IPR006201">
    <property type="entry name" value="Neur_channel"/>
</dbReference>
<organism evidence="8 9">
    <name type="scientific">Adineta steineri</name>
    <dbReference type="NCBI Taxonomy" id="433720"/>
    <lineage>
        <taxon>Eukaryota</taxon>
        <taxon>Metazoa</taxon>
        <taxon>Spiralia</taxon>
        <taxon>Gnathifera</taxon>
        <taxon>Rotifera</taxon>
        <taxon>Eurotatoria</taxon>
        <taxon>Bdelloidea</taxon>
        <taxon>Adinetida</taxon>
        <taxon>Adinetidae</taxon>
        <taxon>Adineta</taxon>
    </lineage>
</organism>
<dbReference type="Gene3D" id="1.20.58.390">
    <property type="entry name" value="Neurotransmitter-gated ion-channel transmembrane domain"/>
    <property type="match status" value="1"/>
</dbReference>
<feature type="transmembrane region" description="Helical" evidence="5">
    <location>
        <begin position="367"/>
        <end position="387"/>
    </location>
</feature>
<dbReference type="Pfam" id="PF02931">
    <property type="entry name" value="Neur_chan_LBD"/>
    <property type="match status" value="1"/>
</dbReference>
<dbReference type="Pfam" id="PF02932">
    <property type="entry name" value="Neur_chan_memb"/>
    <property type="match status" value="1"/>
</dbReference>